<accession>A0A8H7D9D2</accession>
<protein>
    <submittedName>
        <fullName evidence="1">Uncharacterized protein</fullName>
    </submittedName>
</protein>
<evidence type="ECO:0000313" key="2">
    <source>
        <dbReference type="Proteomes" id="UP000623467"/>
    </source>
</evidence>
<reference evidence="1" key="1">
    <citation type="submission" date="2020-05" db="EMBL/GenBank/DDBJ databases">
        <title>Mycena genomes resolve the evolution of fungal bioluminescence.</title>
        <authorList>
            <person name="Tsai I.J."/>
        </authorList>
    </citation>
    <scope>NUCLEOTIDE SEQUENCE</scope>
    <source>
        <strain evidence="1">160909Yilan</strain>
    </source>
</reference>
<dbReference type="Proteomes" id="UP000623467">
    <property type="component" value="Unassembled WGS sequence"/>
</dbReference>
<gene>
    <name evidence="1" type="ORF">MSAN_00970000</name>
</gene>
<name>A0A8H7D9D2_9AGAR</name>
<sequence>MIRHNSFLSSPLHCSLFNRALLFDRRRRPITRCNAVLADVMAEENEDKTRSAQFGYKDSFTRDLDLDVPLNNRYICRRCSPAEIQRRTDISARSPECLNSNAGHTAIEAPKHDDPLRAQSPCMTSISAPLRTGVSSGVASTAMSISTDMKSDSLYFESRYISATLYTIGHLMTVHTQLETPLLRTILPHAATQLSVLLVPKEELQPVLLAAPLDTTLPTLVVTSLFSSTEASFQDAYIYGLLTSAGSTLRLSPRDASASRFSHAGILVAVYYRPSGTWPPLGTWPLRICDPRASSHGPGVVVG</sequence>
<keyword evidence="2" id="KW-1185">Reference proteome</keyword>
<comment type="caution">
    <text evidence="1">The sequence shown here is derived from an EMBL/GenBank/DDBJ whole genome shotgun (WGS) entry which is preliminary data.</text>
</comment>
<proteinExistence type="predicted"/>
<dbReference type="AlphaFoldDB" id="A0A8H7D9D2"/>
<dbReference type="EMBL" id="JACAZH010000006">
    <property type="protein sequence ID" value="KAF7367104.1"/>
    <property type="molecule type" value="Genomic_DNA"/>
</dbReference>
<organism evidence="1 2">
    <name type="scientific">Mycena sanguinolenta</name>
    <dbReference type="NCBI Taxonomy" id="230812"/>
    <lineage>
        <taxon>Eukaryota</taxon>
        <taxon>Fungi</taxon>
        <taxon>Dikarya</taxon>
        <taxon>Basidiomycota</taxon>
        <taxon>Agaricomycotina</taxon>
        <taxon>Agaricomycetes</taxon>
        <taxon>Agaricomycetidae</taxon>
        <taxon>Agaricales</taxon>
        <taxon>Marasmiineae</taxon>
        <taxon>Mycenaceae</taxon>
        <taxon>Mycena</taxon>
    </lineage>
</organism>
<evidence type="ECO:0000313" key="1">
    <source>
        <dbReference type="EMBL" id="KAF7367104.1"/>
    </source>
</evidence>